<name>A0ABR6NG60_9SPHN</name>
<gene>
    <name evidence="1" type="ORF">HNP60_002229</name>
</gene>
<dbReference type="Gene3D" id="1.10.260.40">
    <property type="entry name" value="lambda repressor-like DNA-binding domains"/>
    <property type="match status" value="1"/>
</dbReference>
<dbReference type="Proteomes" id="UP001138540">
    <property type="component" value="Unassembled WGS sequence"/>
</dbReference>
<organism evidence="1 2">
    <name type="scientific">Sphingobium lignivorans</name>
    <dbReference type="NCBI Taxonomy" id="2735886"/>
    <lineage>
        <taxon>Bacteria</taxon>
        <taxon>Pseudomonadati</taxon>
        <taxon>Pseudomonadota</taxon>
        <taxon>Alphaproteobacteria</taxon>
        <taxon>Sphingomonadales</taxon>
        <taxon>Sphingomonadaceae</taxon>
        <taxon>Sphingobium</taxon>
    </lineage>
</organism>
<comment type="caution">
    <text evidence="1">The sequence shown here is derived from an EMBL/GenBank/DDBJ whole genome shotgun (WGS) entry which is preliminary data.</text>
</comment>
<keyword evidence="2" id="KW-1185">Reference proteome</keyword>
<protein>
    <recommendedName>
        <fullName evidence="3">DNA-binding protein</fullName>
    </recommendedName>
</protein>
<reference evidence="1 2" key="1">
    <citation type="submission" date="2020-08" db="EMBL/GenBank/DDBJ databases">
        <title>Exploring microbial biodiversity for novel pathways involved in the catabolism of aromatic compounds derived from lignin.</title>
        <authorList>
            <person name="Elkins J."/>
        </authorList>
    </citation>
    <scope>NUCLEOTIDE SEQUENCE [LARGE SCALE GENOMIC DNA]</scope>
    <source>
        <strain evidence="1 2">B1D3A</strain>
    </source>
</reference>
<dbReference type="RefSeq" id="WP_041391959.1">
    <property type="nucleotide sequence ID" value="NZ_JACHKA010000001.1"/>
</dbReference>
<accession>A0ABR6NG60</accession>
<evidence type="ECO:0000313" key="2">
    <source>
        <dbReference type="Proteomes" id="UP001138540"/>
    </source>
</evidence>
<evidence type="ECO:0000313" key="1">
    <source>
        <dbReference type="EMBL" id="MBB5986255.1"/>
    </source>
</evidence>
<evidence type="ECO:0008006" key="3">
    <source>
        <dbReference type="Google" id="ProtNLM"/>
    </source>
</evidence>
<dbReference type="EMBL" id="JACHKA010000001">
    <property type="protein sequence ID" value="MBB5986255.1"/>
    <property type="molecule type" value="Genomic_DNA"/>
</dbReference>
<sequence length="100" mass="10485">MTITGPLAHAARALVQWPRDHVARLAGLDEAALADFEAGRADPGDAARARLRHALEEGGAHFLPDENGLGVGVRLRFAARDIPAINRLEGEGGVVGSDDV</sequence>
<proteinExistence type="predicted"/>
<dbReference type="InterPro" id="IPR010982">
    <property type="entry name" value="Lambda_DNA-bd_dom_sf"/>
</dbReference>